<keyword evidence="1" id="KW-1133">Transmembrane helix</keyword>
<evidence type="ECO:0000256" key="1">
    <source>
        <dbReference type="SAM" id="Phobius"/>
    </source>
</evidence>
<proteinExistence type="predicted"/>
<dbReference type="EMBL" id="DVHK01000075">
    <property type="protein sequence ID" value="HIR67027.1"/>
    <property type="molecule type" value="Genomic_DNA"/>
</dbReference>
<reference evidence="2" key="1">
    <citation type="submission" date="2020-10" db="EMBL/GenBank/DDBJ databases">
        <authorList>
            <person name="Gilroy R."/>
        </authorList>
    </citation>
    <scope>NUCLEOTIDE SEQUENCE</scope>
    <source>
        <strain evidence="2">ChiW16-3235</strain>
    </source>
</reference>
<comment type="caution">
    <text evidence="2">The sequence shown here is derived from an EMBL/GenBank/DDBJ whole genome shotgun (WGS) entry which is preliminary data.</text>
</comment>
<reference evidence="2" key="2">
    <citation type="journal article" date="2021" name="PeerJ">
        <title>Extensive microbial diversity within the chicken gut microbiome revealed by metagenomics and culture.</title>
        <authorList>
            <person name="Gilroy R."/>
            <person name="Ravi A."/>
            <person name="Getino M."/>
            <person name="Pursley I."/>
            <person name="Horton D.L."/>
            <person name="Alikhan N.F."/>
            <person name="Baker D."/>
            <person name="Gharbi K."/>
            <person name="Hall N."/>
            <person name="Watson M."/>
            <person name="Adriaenssens E.M."/>
            <person name="Foster-Nyarko E."/>
            <person name="Jarju S."/>
            <person name="Secka A."/>
            <person name="Antonio M."/>
            <person name="Oren A."/>
            <person name="Chaudhuri R.R."/>
            <person name="La Ragione R."/>
            <person name="Hildebrand F."/>
            <person name="Pallen M.J."/>
        </authorList>
    </citation>
    <scope>NUCLEOTIDE SEQUENCE</scope>
    <source>
        <strain evidence="2">ChiW16-3235</strain>
    </source>
</reference>
<feature type="transmembrane region" description="Helical" evidence="1">
    <location>
        <begin position="12"/>
        <end position="32"/>
    </location>
</feature>
<accession>A0A9D1J9I5</accession>
<dbReference type="Proteomes" id="UP000823913">
    <property type="component" value="Unassembled WGS sequence"/>
</dbReference>
<keyword evidence="1" id="KW-0472">Membrane</keyword>
<protein>
    <submittedName>
        <fullName evidence="2">Uncharacterized protein</fullName>
    </submittedName>
</protein>
<evidence type="ECO:0000313" key="3">
    <source>
        <dbReference type="Proteomes" id="UP000823913"/>
    </source>
</evidence>
<name>A0A9D1J9I5_9FIRM</name>
<gene>
    <name evidence="2" type="ORF">IAB94_03135</name>
</gene>
<evidence type="ECO:0000313" key="2">
    <source>
        <dbReference type="EMBL" id="HIR67027.1"/>
    </source>
</evidence>
<organism evidence="2 3">
    <name type="scientific">Candidatus Coproplasma avicola</name>
    <dbReference type="NCBI Taxonomy" id="2840744"/>
    <lineage>
        <taxon>Bacteria</taxon>
        <taxon>Bacillati</taxon>
        <taxon>Bacillota</taxon>
        <taxon>Clostridia</taxon>
        <taxon>Eubacteriales</taxon>
        <taxon>Candidatus Coproplasma</taxon>
    </lineage>
</organism>
<dbReference type="AlphaFoldDB" id="A0A9D1J9I5"/>
<sequence length="415" mass="46137">MEHKARTKKKYPILTYLCCLLVVSVLFTGVTFSRYTISSTGNIATPVALYDCSYSINDISSTAFPNIDYWLTSNGNQSAISTARTVRFTMRNYTQKVHTDGTPYNSVSGVDVQGHIRFYLPAEIADNLAIQVAEVDENDSVLVRSPEIVLGELIYNAESSDGYVDGNLKDYSDGTTVHTDSFKDYFDNGNTAVEESLFVSGGFGRLEGQLGGTISAYEDNDGDKNYETDTGTGINFSITASTVSTPYSIGFQRGESATDYESQLFLDLEEDIDYYTIDINLPTMYFTANLAGQHTFVIYLTLTERLNDGDFSALWQQRENDEIYEDGANVVYAQRVYDDRVETLTNNDLMITAPETAEYYYTYLGARVTGYHFTQTARFTDVAEDALANTIVRVNCEYNGTGGYNLTLSHVAPIS</sequence>
<keyword evidence="1" id="KW-0812">Transmembrane</keyword>